<reference evidence="7" key="1">
    <citation type="journal article" date="2017" name="Genome Biol.">
        <title>Comparative genomics reveals high biological diversity and specific adaptations in the industrially and medically important fungal genus Aspergillus.</title>
        <authorList>
            <person name="de Vries R.P."/>
            <person name="Riley R."/>
            <person name="Wiebenga A."/>
            <person name="Aguilar-Osorio G."/>
            <person name="Amillis S."/>
            <person name="Uchima C.A."/>
            <person name="Anderluh G."/>
            <person name="Asadollahi M."/>
            <person name="Askin M."/>
            <person name="Barry K."/>
            <person name="Battaglia E."/>
            <person name="Bayram O."/>
            <person name="Benocci T."/>
            <person name="Braus-Stromeyer S.A."/>
            <person name="Caldana C."/>
            <person name="Canovas D."/>
            <person name="Cerqueira G.C."/>
            <person name="Chen F."/>
            <person name="Chen W."/>
            <person name="Choi C."/>
            <person name="Clum A."/>
            <person name="Dos Santos R.A."/>
            <person name="Damasio A.R."/>
            <person name="Diallinas G."/>
            <person name="Emri T."/>
            <person name="Fekete E."/>
            <person name="Flipphi M."/>
            <person name="Freyberg S."/>
            <person name="Gallo A."/>
            <person name="Gournas C."/>
            <person name="Habgood R."/>
            <person name="Hainaut M."/>
            <person name="Harispe M.L."/>
            <person name="Henrissat B."/>
            <person name="Hilden K.S."/>
            <person name="Hope R."/>
            <person name="Hossain A."/>
            <person name="Karabika E."/>
            <person name="Karaffa L."/>
            <person name="Karanyi Z."/>
            <person name="Krasevec N."/>
            <person name="Kuo A."/>
            <person name="Kusch H."/>
            <person name="LaButti K."/>
            <person name="Lagendijk E.L."/>
            <person name="Lapidus A."/>
            <person name="Levasseur A."/>
            <person name="Lindquist E."/>
            <person name="Lipzen A."/>
            <person name="Logrieco A.F."/>
            <person name="MacCabe A."/>
            <person name="Maekelae M.R."/>
            <person name="Malavazi I."/>
            <person name="Melin P."/>
            <person name="Meyer V."/>
            <person name="Mielnichuk N."/>
            <person name="Miskei M."/>
            <person name="Molnar A.P."/>
            <person name="Mule G."/>
            <person name="Ngan C.Y."/>
            <person name="Orejas M."/>
            <person name="Orosz E."/>
            <person name="Ouedraogo J.P."/>
            <person name="Overkamp K.M."/>
            <person name="Park H.-S."/>
            <person name="Perrone G."/>
            <person name="Piumi F."/>
            <person name="Punt P.J."/>
            <person name="Ram A.F."/>
            <person name="Ramon A."/>
            <person name="Rauscher S."/>
            <person name="Record E."/>
            <person name="Riano-Pachon D.M."/>
            <person name="Robert V."/>
            <person name="Roehrig J."/>
            <person name="Ruller R."/>
            <person name="Salamov A."/>
            <person name="Salih N.S."/>
            <person name="Samson R.A."/>
            <person name="Sandor E."/>
            <person name="Sanguinetti M."/>
            <person name="Schuetze T."/>
            <person name="Sepcic K."/>
            <person name="Shelest E."/>
            <person name="Sherlock G."/>
            <person name="Sophianopoulou V."/>
            <person name="Squina F.M."/>
            <person name="Sun H."/>
            <person name="Susca A."/>
            <person name="Todd R.B."/>
            <person name="Tsang A."/>
            <person name="Unkles S.E."/>
            <person name="van de Wiele N."/>
            <person name="van Rossen-Uffink D."/>
            <person name="Oliveira J.V."/>
            <person name="Vesth T.C."/>
            <person name="Visser J."/>
            <person name="Yu J.-H."/>
            <person name="Zhou M."/>
            <person name="Andersen M.R."/>
            <person name="Archer D.B."/>
            <person name="Baker S.E."/>
            <person name="Benoit I."/>
            <person name="Brakhage A.A."/>
            <person name="Braus G.H."/>
            <person name="Fischer R."/>
            <person name="Frisvad J.C."/>
            <person name="Goldman G.H."/>
            <person name="Houbraken J."/>
            <person name="Oakley B."/>
            <person name="Pocsi I."/>
            <person name="Scazzocchio C."/>
            <person name="Seiboth B."/>
            <person name="vanKuyk P.A."/>
            <person name="Wortman J."/>
            <person name="Dyer P.S."/>
            <person name="Grigoriev I.V."/>
        </authorList>
    </citation>
    <scope>NUCLEOTIDE SEQUENCE [LARGE SCALE GENOMIC DNA]</scope>
    <source>
        <strain evidence="7">ITEM 5010</strain>
    </source>
</reference>
<dbReference type="Pfam" id="PF14226">
    <property type="entry name" value="DIOX_N"/>
    <property type="match status" value="1"/>
</dbReference>
<dbReference type="AlphaFoldDB" id="A0A1R3RJD8"/>
<dbReference type="PANTHER" id="PTHR47991">
    <property type="entry name" value="OXOGLUTARATE/IRON-DEPENDENT DIOXYGENASE"/>
    <property type="match status" value="1"/>
</dbReference>
<dbReference type="SUPFAM" id="SSF51197">
    <property type="entry name" value="Clavaminate synthase-like"/>
    <property type="match status" value="1"/>
</dbReference>
<dbReference type="GO" id="GO:0046872">
    <property type="term" value="F:metal ion binding"/>
    <property type="evidence" value="ECO:0007669"/>
    <property type="project" value="UniProtKB-KW"/>
</dbReference>
<dbReference type="OMA" id="RDRNEFY"/>
<evidence type="ECO:0000259" key="5">
    <source>
        <dbReference type="Pfam" id="PF14226"/>
    </source>
</evidence>
<keyword evidence="1" id="KW-0479">Metal-binding</keyword>
<keyword evidence="7" id="KW-1185">Reference proteome</keyword>
<dbReference type="InterPro" id="IPR027443">
    <property type="entry name" value="IPNS-like_sf"/>
</dbReference>
<sequence length="297" mass="32750">MSTNTLPPFPSDVPTAPLPRLSLLKLQSHNATETHRLLQACEDIGCFYLDLRDTNIGNNLLTLSDELFSTAENLFSLSLDEKQKYIFTYPNSHHGYKAQRAVPNHKGNLDANEFYNISKTDILDLTPPLPSPPLLRHTRPTFKSFIHTSHSIITLLLTLLNSSLSLPTSTLPRLHRLTALSDDQVRFVKSPPLSQPSSTPTISPQTDFGSLAILFNRLGGLQVLPPRQDTEWVYVEPLPGHAIVRLGDAMVKATYGRLRASVYRVVRPPGEQAGEMGTGSLSANDPAQSSGSIIHWA</sequence>
<evidence type="ECO:0000313" key="7">
    <source>
        <dbReference type="Proteomes" id="UP000188318"/>
    </source>
</evidence>
<dbReference type="Gene3D" id="2.60.120.330">
    <property type="entry name" value="B-lactam Antibiotic, Isopenicillin N Synthase, Chain"/>
    <property type="match status" value="1"/>
</dbReference>
<evidence type="ECO:0000313" key="6">
    <source>
        <dbReference type="EMBL" id="OOF94590.1"/>
    </source>
</evidence>
<feature type="domain" description="Non-haem dioxygenase N-terminal" evidence="5">
    <location>
        <begin position="21"/>
        <end position="120"/>
    </location>
</feature>
<evidence type="ECO:0000256" key="1">
    <source>
        <dbReference type="ARBA" id="ARBA00022723"/>
    </source>
</evidence>
<dbReference type="InterPro" id="IPR050295">
    <property type="entry name" value="Plant_2OG-oxidoreductases"/>
</dbReference>
<evidence type="ECO:0000259" key="4">
    <source>
        <dbReference type="Pfam" id="PF03171"/>
    </source>
</evidence>
<gene>
    <name evidence="6" type="ORF">ASPCADRAFT_131205</name>
</gene>
<dbReference type="Pfam" id="PF03171">
    <property type="entry name" value="2OG-FeII_Oxy"/>
    <property type="match status" value="1"/>
</dbReference>
<keyword evidence="2" id="KW-0408">Iron</keyword>
<dbReference type="EMBL" id="KV907501">
    <property type="protein sequence ID" value="OOF94590.1"/>
    <property type="molecule type" value="Genomic_DNA"/>
</dbReference>
<protein>
    <recommendedName>
        <fullName evidence="8">Isopenicillin N synthase-like Fe(2+) 2OG dioxygenase domain-containing protein</fullName>
    </recommendedName>
</protein>
<dbReference type="OrthoDB" id="288590at2759"/>
<accession>A0A1R3RJD8</accession>
<dbReference type="InterPro" id="IPR044861">
    <property type="entry name" value="IPNS-like_FE2OG_OXY"/>
</dbReference>
<proteinExistence type="predicted"/>
<organism evidence="6 7">
    <name type="scientific">Aspergillus carbonarius (strain ITEM 5010)</name>
    <dbReference type="NCBI Taxonomy" id="602072"/>
    <lineage>
        <taxon>Eukaryota</taxon>
        <taxon>Fungi</taxon>
        <taxon>Dikarya</taxon>
        <taxon>Ascomycota</taxon>
        <taxon>Pezizomycotina</taxon>
        <taxon>Eurotiomycetes</taxon>
        <taxon>Eurotiomycetidae</taxon>
        <taxon>Eurotiales</taxon>
        <taxon>Aspergillaceae</taxon>
        <taxon>Aspergillus</taxon>
        <taxon>Aspergillus subgen. Circumdati</taxon>
    </lineage>
</organism>
<dbReference type="STRING" id="602072.A0A1R3RJD8"/>
<name>A0A1R3RJD8_ASPC5</name>
<feature type="compositionally biased region" description="Polar residues" evidence="3">
    <location>
        <begin position="279"/>
        <end position="297"/>
    </location>
</feature>
<evidence type="ECO:0000256" key="2">
    <source>
        <dbReference type="ARBA" id="ARBA00023004"/>
    </source>
</evidence>
<dbReference type="Proteomes" id="UP000188318">
    <property type="component" value="Unassembled WGS sequence"/>
</dbReference>
<evidence type="ECO:0008006" key="8">
    <source>
        <dbReference type="Google" id="ProtNLM"/>
    </source>
</evidence>
<evidence type="ECO:0000256" key="3">
    <source>
        <dbReference type="SAM" id="MobiDB-lite"/>
    </source>
</evidence>
<dbReference type="VEuPathDB" id="FungiDB:ASPCADRAFT_131205"/>
<dbReference type="InterPro" id="IPR026992">
    <property type="entry name" value="DIOX_N"/>
</dbReference>
<feature type="region of interest" description="Disordered" evidence="3">
    <location>
        <begin position="271"/>
        <end position="297"/>
    </location>
</feature>
<feature type="domain" description="Isopenicillin N synthase-like Fe(2+) 2OG dioxygenase" evidence="4">
    <location>
        <begin position="185"/>
        <end position="267"/>
    </location>
</feature>